<evidence type="ECO:0000256" key="3">
    <source>
        <dbReference type="ARBA" id="ARBA00022630"/>
    </source>
</evidence>
<proteinExistence type="inferred from homology"/>
<keyword evidence="6" id="KW-0560">Oxidoreductase</keyword>
<evidence type="ECO:0000256" key="6">
    <source>
        <dbReference type="ARBA" id="ARBA00023002"/>
    </source>
</evidence>
<evidence type="ECO:0000256" key="5">
    <source>
        <dbReference type="ARBA" id="ARBA00022857"/>
    </source>
</evidence>
<keyword evidence="4" id="KW-0274">FAD</keyword>
<keyword evidence="7" id="KW-0503">Monooxygenase</keyword>
<evidence type="ECO:0000313" key="9">
    <source>
        <dbReference type="Proteomes" id="UP000219482"/>
    </source>
</evidence>
<dbReference type="InterPro" id="IPR020946">
    <property type="entry name" value="Flavin_mOase-like"/>
</dbReference>
<dbReference type="GO" id="GO:0004499">
    <property type="term" value="F:N,N-dimethylaniline monooxygenase activity"/>
    <property type="evidence" value="ECO:0007669"/>
    <property type="project" value="InterPro"/>
</dbReference>
<keyword evidence="9" id="KW-1185">Reference proteome</keyword>
<dbReference type="GO" id="GO:0050661">
    <property type="term" value="F:NADP binding"/>
    <property type="evidence" value="ECO:0007669"/>
    <property type="project" value="InterPro"/>
</dbReference>
<evidence type="ECO:0000313" key="8">
    <source>
        <dbReference type="EMBL" id="SOD98491.1"/>
    </source>
</evidence>
<dbReference type="InterPro" id="IPR036188">
    <property type="entry name" value="FAD/NAD-bd_sf"/>
</dbReference>
<evidence type="ECO:0000256" key="2">
    <source>
        <dbReference type="ARBA" id="ARBA00010139"/>
    </source>
</evidence>
<dbReference type="GO" id="GO:0050660">
    <property type="term" value="F:flavin adenine dinucleotide binding"/>
    <property type="evidence" value="ECO:0007669"/>
    <property type="project" value="InterPro"/>
</dbReference>
<dbReference type="SUPFAM" id="SSF51905">
    <property type="entry name" value="FAD/NAD(P)-binding domain"/>
    <property type="match status" value="1"/>
</dbReference>
<dbReference type="Pfam" id="PF00743">
    <property type="entry name" value="FMO-like"/>
    <property type="match status" value="1"/>
</dbReference>
<keyword evidence="5" id="KW-0521">NADP</keyword>
<dbReference type="EMBL" id="OCNK01000002">
    <property type="protein sequence ID" value="SOD98491.1"/>
    <property type="molecule type" value="Genomic_DNA"/>
</dbReference>
<dbReference type="Proteomes" id="UP000219482">
    <property type="component" value="Unassembled WGS sequence"/>
</dbReference>
<dbReference type="InterPro" id="IPR051820">
    <property type="entry name" value="FAD-binding_MO"/>
</dbReference>
<reference evidence="9" key="1">
    <citation type="submission" date="2017-09" db="EMBL/GenBank/DDBJ databases">
        <authorList>
            <person name="Varghese N."/>
            <person name="Submissions S."/>
        </authorList>
    </citation>
    <scope>NUCLEOTIDE SEQUENCE [LARGE SCALE GENOMIC DNA]</scope>
    <source>
        <strain evidence="9">DSM 44270</strain>
    </source>
</reference>
<accession>A0A286GSF9</accession>
<dbReference type="RefSeq" id="WP_097183647.1">
    <property type="nucleotide sequence ID" value="NZ_OCNK01000002.1"/>
</dbReference>
<protein>
    <submittedName>
        <fullName evidence="8">Predicted flavoprotein CzcO associated with the cation diffusion facilitator CzcD</fullName>
    </submittedName>
</protein>
<dbReference type="PANTHER" id="PTHR43872">
    <property type="entry name" value="MONOOXYGENASE, PUTATIVE (AFU_ORTHOLOGUE AFUA_8G02570)-RELATED"/>
    <property type="match status" value="1"/>
</dbReference>
<evidence type="ECO:0000256" key="1">
    <source>
        <dbReference type="ARBA" id="ARBA00001974"/>
    </source>
</evidence>
<comment type="similarity">
    <text evidence="2">Belongs to the FAD-binding monooxygenase family.</text>
</comment>
<keyword evidence="3" id="KW-0285">Flavoprotein</keyword>
<dbReference type="Pfam" id="PF13450">
    <property type="entry name" value="NAD_binding_8"/>
    <property type="match status" value="1"/>
</dbReference>
<dbReference type="OrthoDB" id="5168853at2"/>
<dbReference type="FunFam" id="3.50.50.60:FF:000228">
    <property type="entry name" value="FAD-containing monooxygenase EthA"/>
    <property type="match status" value="1"/>
</dbReference>
<name>A0A286GSF9_9ACTN</name>
<sequence>MAAEQTVIEPGPTEHVPTEHVDVLVVGAGLSGIGAACHLQEECPDKTYAVLESRGAIGGTWDLFRYPGIRSDSDMFTLGYAFRPWKDSKAIADGEAIRTYIQDTAREYGVEQKIRFHHQVLSADWSSDDARWTVTARRTDTEQTVRFTCSWLQVCSGYYRYDEGFRPTFEGEERFGGEVIHPQHWPADFDGSGKRIVVIGSGATAVTLVPNLAGEAEHVTMLQRTPSYVMSLPGRDPLATFLRNKLPAKLAYPIVRWKNVLVSTAFYQFSQRFPGAARKLLRSLTQKQLPGIDVDTHFNPPYNPWDQRLCLVPDGDLFRALRRGQASIATGRIATFTEKGVQLESGEHLDADVVVTATGLNLLPMGGMSLRLDGTPVDVSETVSYKGMMLSGVPNFTMVIGYTNASWTLKADLVNRYVCRLLNHLDAHGYAAATPVAPPEGADQPFLDLASGYVQRSLADLPKQGRRKPWRLHQNYIRDVQLMRRGPLEDEGMTFQLPSAGTSQKAVA</sequence>
<dbReference type="AlphaFoldDB" id="A0A286GSF9"/>
<evidence type="ECO:0000256" key="7">
    <source>
        <dbReference type="ARBA" id="ARBA00023033"/>
    </source>
</evidence>
<gene>
    <name evidence="8" type="ORF">SAMN06272739_1925</name>
</gene>
<dbReference type="Gene3D" id="3.50.50.60">
    <property type="entry name" value="FAD/NAD(P)-binding domain"/>
    <property type="match status" value="3"/>
</dbReference>
<organism evidence="8 9">
    <name type="scientific">Blastococcus haudaquaticus</name>
    <dbReference type="NCBI Taxonomy" id="1938745"/>
    <lineage>
        <taxon>Bacteria</taxon>
        <taxon>Bacillati</taxon>
        <taxon>Actinomycetota</taxon>
        <taxon>Actinomycetes</taxon>
        <taxon>Geodermatophilales</taxon>
        <taxon>Geodermatophilaceae</taxon>
        <taxon>Blastococcus</taxon>
    </lineage>
</organism>
<dbReference type="PANTHER" id="PTHR43872:SF1">
    <property type="entry name" value="MONOOXYGENASE, PUTATIVE (AFU_ORTHOLOGUE AFUA_8G02570)-RELATED"/>
    <property type="match status" value="1"/>
</dbReference>
<comment type="cofactor">
    <cofactor evidence="1">
        <name>FAD</name>
        <dbReference type="ChEBI" id="CHEBI:57692"/>
    </cofactor>
</comment>
<evidence type="ECO:0000256" key="4">
    <source>
        <dbReference type="ARBA" id="ARBA00022827"/>
    </source>
</evidence>